<feature type="region of interest" description="Disordered" evidence="4">
    <location>
        <begin position="337"/>
        <end position="366"/>
    </location>
</feature>
<proteinExistence type="inferred from homology"/>
<dbReference type="InterPro" id="IPR003653">
    <property type="entry name" value="Peptidase_C48_C"/>
</dbReference>
<gene>
    <name evidence="6" type="ORF">CASFOL_037554</name>
</gene>
<evidence type="ECO:0000256" key="2">
    <source>
        <dbReference type="ARBA" id="ARBA00022670"/>
    </source>
</evidence>
<dbReference type="Gene3D" id="3.40.395.10">
    <property type="entry name" value="Adenoviral Proteinase, Chain A"/>
    <property type="match status" value="1"/>
</dbReference>
<accession>A0ABD3BMH3</accession>
<name>A0ABD3BMH3_9LAMI</name>
<evidence type="ECO:0000256" key="3">
    <source>
        <dbReference type="ARBA" id="ARBA00022801"/>
    </source>
</evidence>
<dbReference type="Pfam" id="PF02902">
    <property type="entry name" value="Peptidase_C48"/>
    <property type="match status" value="1"/>
</dbReference>
<dbReference type="InterPro" id="IPR058352">
    <property type="entry name" value="DUF8039"/>
</dbReference>
<evidence type="ECO:0000256" key="1">
    <source>
        <dbReference type="ARBA" id="ARBA00005234"/>
    </source>
</evidence>
<keyword evidence="7" id="KW-1185">Reference proteome</keyword>
<comment type="caution">
    <text evidence="6">The sequence shown here is derived from an EMBL/GenBank/DDBJ whole genome shotgun (WGS) entry which is preliminary data.</text>
</comment>
<dbReference type="Proteomes" id="UP001632038">
    <property type="component" value="Unassembled WGS sequence"/>
</dbReference>
<keyword evidence="2" id="KW-0645">Protease</keyword>
<dbReference type="GO" id="GO:0006508">
    <property type="term" value="P:proteolysis"/>
    <property type="evidence" value="ECO:0007669"/>
    <property type="project" value="UniProtKB-KW"/>
</dbReference>
<evidence type="ECO:0000259" key="5">
    <source>
        <dbReference type="PROSITE" id="PS50600"/>
    </source>
</evidence>
<dbReference type="EMBL" id="JAVIJP010000080">
    <property type="protein sequence ID" value="KAL3618472.1"/>
    <property type="molecule type" value="Genomic_DNA"/>
</dbReference>
<comment type="similarity">
    <text evidence="1">Belongs to the peptidase C48 family.</text>
</comment>
<dbReference type="PROSITE" id="PS50600">
    <property type="entry name" value="ULP_PROTEASE"/>
    <property type="match status" value="1"/>
</dbReference>
<organism evidence="6 7">
    <name type="scientific">Castilleja foliolosa</name>
    <dbReference type="NCBI Taxonomy" id="1961234"/>
    <lineage>
        <taxon>Eukaryota</taxon>
        <taxon>Viridiplantae</taxon>
        <taxon>Streptophyta</taxon>
        <taxon>Embryophyta</taxon>
        <taxon>Tracheophyta</taxon>
        <taxon>Spermatophyta</taxon>
        <taxon>Magnoliopsida</taxon>
        <taxon>eudicotyledons</taxon>
        <taxon>Gunneridae</taxon>
        <taxon>Pentapetalae</taxon>
        <taxon>asterids</taxon>
        <taxon>lamiids</taxon>
        <taxon>Lamiales</taxon>
        <taxon>Orobanchaceae</taxon>
        <taxon>Pedicularideae</taxon>
        <taxon>Castillejinae</taxon>
        <taxon>Castilleja</taxon>
    </lineage>
</organism>
<dbReference type="AlphaFoldDB" id="A0ABD3BMH3"/>
<sequence>MGSESENGDSVTGKKASLRRRGIYTLKKIDKLTKNGHKIPMRWNTKGQPIGPHRSIFQHFIGYQTRSRVSISISRWKDVPKEIKSLICEAVMEKFDVDGSKMRLILLSASKKWSDFKHILTAKHLFTNTERTQIRTEPPEDFSFIERDTWAEFIQQRCSSEFQEISDRNSKFAKLNEYPFKSARKSYASIEEDLLIDQGLDPTTSSLPRHELWLAARKTDDKYEPGVMDVARNIETLKEKAGQGQISIEGREDLLSLALGKEDHYGRVRAVGAAVGLKTYFPNDRHRNLNNASQKRVNELQEEMEILKQENAARDQMMEQLKTQLEFFQNKWKEAHGEEPHVNEPHVKEPHVQESSPHSDNDRCSKTYSPHIEEQIPTERWEKCSLFWPNLTCKVAEGRVLVPPQGQVIMLHCQLLKPDRVKVLVDDPILPNVNVPFPTEEVNVVSEAKGSPVAWPKSLVVVISGENQSKVTSSSGKGKQVDKDLCRPSQHVGSLEKYRVTCPSFPSNFLITLDVGEVFNYQHQLHVGKEQIQDWVQKNELDDIHVAVYMKYLNESMSSSHYGFLCPTYLAEGCKSEEEKARYMANCMSKPQRKKCVWFAPYKDGFHWVLAVINPWDNIVYLLDPLRKGAPSNKFKGMVHAAIAIFLAQQNKTSRQRTLWLNIYCPKQENTSDSGYYVCRYMREIIDHECIVIPVNYFRDLPTYYDIDSIDELREEWLRYIDSL</sequence>
<feature type="domain" description="Ubiquitin-like protease family profile" evidence="5">
    <location>
        <begin position="525"/>
        <end position="685"/>
    </location>
</feature>
<keyword evidence="3" id="KW-0378">Hydrolase</keyword>
<dbReference type="GO" id="GO:0008233">
    <property type="term" value="F:peptidase activity"/>
    <property type="evidence" value="ECO:0007669"/>
    <property type="project" value="UniProtKB-KW"/>
</dbReference>
<evidence type="ECO:0000313" key="6">
    <source>
        <dbReference type="EMBL" id="KAL3618472.1"/>
    </source>
</evidence>
<dbReference type="SUPFAM" id="SSF54001">
    <property type="entry name" value="Cysteine proteinases"/>
    <property type="match status" value="1"/>
</dbReference>
<dbReference type="PANTHER" id="PTHR33018">
    <property type="entry name" value="OS10G0338966 PROTEIN-RELATED"/>
    <property type="match status" value="1"/>
</dbReference>
<dbReference type="Pfam" id="PF26133">
    <property type="entry name" value="DUF8039"/>
    <property type="match status" value="1"/>
</dbReference>
<protein>
    <recommendedName>
        <fullName evidence="5">Ubiquitin-like protease family profile domain-containing protein</fullName>
    </recommendedName>
</protein>
<dbReference type="InterPro" id="IPR038765">
    <property type="entry name" value="Papain-like_cys_pep_sf"/>
</dbReference>
<reference evidence="7" key="1">
    <citation type="journal article" date="2024" name="IScience">
        <title>Strigolactones Initiate the Formation of Haustorium-like Structures in Castilleja.</title>
        <authorList>
            <person name="Buerger M."/>
            <person name="Peterson D."/>
            <person name="Chory J."/>
        </authorList>
    </citation>
    <scope>NUCLEOTIDE SEQUENCE [LARGE SCALE GENOMIC DNA]</scope>
</reference>
<evidence type="ECO:0000256" key="4">
    <source>
        <dbReference type="SAM" id="MobiDB-lite"/>
    </source>
</evidence>
<dbReference type="PANTHER" id="PTHR33018:SF31">
    <property type="entry name" value="TRANSPOSASE, PTTA_EN_SPM, PLANT"/>
    <property type="match status" value="1"/>
</dbReference>
<evidence type="ECO:0000313" key="7">
    <source>
        <dbReference type="Proteomes" id="UP001632038"/>
    </source>
</evidence>